<dbReference type="RefSeq" id="WP_183984897.1">
    <property type="nucleotide sequence ID" value="NZ_JACHHG010000003.1"/>
</dbReference>
<organism evidence="5 6">
    <name type="scientific">Deinobacterium chartae</name>
    <dbReference type="NCBI Taxonomy" id="521158"/>
    <lineage>
        <taxon>Bacteria</taxon>
        <taxon>Thermotogati</taxon>
        <taxon>Deinococcota</taxon>
        <taxon>Deinococci</taxon>
        <taxon>Deinococcales</taxon>
        <taxon>Deinococcaceae</taxon>
        <taxon>Deinobacterium</taxon>
    </lineage>
</organism>
<dbReference type="InterPro" id="IPR018110">
    <property type="entry name" value="Mandel_Rmase/mucon_lact_enz_CS"/>
</dbReference>
<dbReference type="PROSITE" id="PS00909">
    <property type="entry name" value="MR_MLE_2"/>
    <property type="match status" value="1"/>
</dbReference>
<dbReference type="InterPro" id="IPR036849">
    <property type="entry name" value="Enolase-like_C_sf"/>
</dbReference>
<dbReference type="SUPFAM" id="SSF54826">
    <property type="entry name" value="Enolase N-terminal domain-like"/>
    <property type="match status" value="1"/>
</dbReference>
<evidence type="ECO:0000313" key="5">
    <source>
        <dbReference type="EMBL" id="MBB6097442.1"/>
    </source>
</evidence>
<dbReference type="SFLD" id="SFLDG00180">
    <property type="entry name" value="muconate_cycloisomerase"/>
    <property type="match status" value="1"/>
</dbReference>
<sequence>MSAVTRVEGAAFRLPLRGALRWGATSQLSAAEGVQVRVTLADGSVGVAEALPRPTIYGETLESIHGALRLLDAALRGVDAFDETGVARALRAITHNHTARGALDMALWEARAASRGSSLPELLGVTRARVRVSYILGIGTPETMLEEARRVVAAGVRVLKVKVGRDHARDLEVVRALRTELPEVDLYADANETLTPESAPAALAAMRAAGLRWVEEPIAVHRLRERAELRRLGILPIIADDSCFTPEALERELDFDTFDILNVKAARTGFTDSLRMIARAREAGKSVMVGSQAANLLGTRHAALLAARAEVELPSELSFFLKLQDDIAGPAPALQDGWLNLEDLRAVRLDEARLERYRV</sequence>
<dbReference type="Gene3D" id="3.20.20.120">
    <property type="entry name" value="Enolase-like C-terminal domain"/>
    <property type="match status" value="1"/>
</dbReference>
<dbReference type="EMBL" id="JACHHG010000003">
    <property type="protein sequence ID" value="MBB6097442.1"/>
    <property type="molecule type" value="Genomic_DNA"/>
</dbReference>
<keyword evidence="2" id="KW-0479">Metal-binding</keyword>
<dbReference type="Gene3D" id="3.30.390.10">
    <property type="entry name" value="Enolase-like, N-terminal domain"/>
    <property type="match status" value="1"/>
</dbReference>
<dbReference type="PANTHER" id="PTHR48073">
    <property type="entry name" value="O-SUCCINYLBENZOATE SYNTHASE-RELATED"/>
    <property type="match status" value="1"/>
</dbReference>
<protein>
    <submittedName>
        <fullName evidence="5">L-alanine-DL-glutamate epimerase-like enolase superfamily enzyme</fullName>
    </submittedName>
</protein>
<dbReference type="SMART" id="SM00922">
    <property type="entry name" value="MR_MLE"/>
    <property type="match status" value="1"/>
</dbReference>
<evidence type="ECO:0000256" key="1">
    <source>
        <dbReference type="ARBA" id="ARBA00008031"/>
    </source>
</evidence>
<dbReference type="GO" id="GO:0016854">
    <property type="term" value="F:racemase and epimerase activity"/>
    <property type="evidence" value="ECO:0007669"/>
    <property type="project" value="UniProtKB-ARBA"/>
</dbReference>
<evidence type="ECO:0000256" key="2">
    <source>
        <dbReference type="ARBA" id="ARBA00022723"/>
    </source>
</evidence>
<dbReference type="InterPro" id="IPR029065">
    <property type="entry name" value="Enolase_C-like"/>
</dbReference>
<comment type="caution">
    <text evidence="5">The sequence shown here is derived from an EMBL/GenBank/DDBJ whole genome shotgun (WGS) entry which is preliminary data.</text>
</comment>
<dbReference type="GO" id="GO:0009063">
    <property type="term" value="P:amino acid catabolic process"/>
    <property type="evidence" value="ECO:0007669"/>
    <property type="project" value="InterPro"/>
</dbReference>
<comment type="similarity">
    <text evidence="1">Belongs to the mandelate racemase/muconate lactonizing enzyme family.</text>
</comment>
<reference evidence="5 6" key="1">
    <citation type="submission" date="2020-08" db="EMBL/GenBank/DDBJ databases">
        <title>Genomic Encyclopedia of Type Strains, Phase IV (KMG-IV): sequencing the most valuable type-strain genomes for metagenomic binning, comparative biology and taxonomic classification.</title>
        <authorList>
            <person name="Goeker M."/>
        </authorList>
    </citation>
    <scope>NUCLEOTIDE SEQUENCE [LARGE SCALE GENOMIC DNA]</scope>
    <source>
        <strain evidence="5 6">DSM 21458</strain>
    </source>
</reference>
<evidence type="ECO:0000259" key="4">
    <source>
        <dbReference type="SMART" id="SM00922"/>
    </source>
</evidence>
<keyword evidence="3" id="KW-0413">Isomerase</keyword>
<evidence type="ECO:0000256" key="3">
    <source>
        <dbReference type="ARBA" id="ARBA00023235"/>
    </source>
</evidence>
<dbReference type="GO" id="GO:0046872">
    <property type="term" value="F:metal ion binding"/>
    <property type="evidence" value="ECO:0007669"/>
    <property type="project" value="UniProtKB-KW"/>
</dbReference>
<dbReference type="Pfam" id="PF02746">
    <property type="entry name" value="MR_MLE_N"/>
    <property type="match status" value="1"/>
</dbReference>
<dbReference type="InterPro" id="IPR029017">
    <property type="entry name" value="Enolase-like_N"/>
</dbReference>
<proteinExistence type="inferred from homology"/>
<keyword evidence="6" id="KW-1185">Reference proteome</keyword>
<dbReference type="SFLD" id="SFLDS00001">
    <property type="entry name" value="Enolase"/>
    <property type="match status" value="1"/>
</dbReference>
<dbReference type="InterPro" id="IPR013341">
    <property type="entry name" value="Mandelate_racemase_N_dom"/>
</dbReference>
<evidence type="ECO:0000313" key="6">
    <source>
        <dbReference type="Proteomes" id="UP000569951"/>
    </source>
</evidence>
<feature type="domain" description="Mandelate racemase/muconate lactonizing enzyme C-terminal" evidence="4">
    <location>
        <begin position="141"/>
        <end position="236"/>
    </location>
</feature>
<dbReference type="Proteomes" id="UP000569951">
    <property type="component" value="Unassembled WGS sequence"/>
</dbReference>
<dbReference type="PANTHER" id="PTHR48073:SF2">
    <property type="entry name" value="O-SUCCINYLBENZOATE SYNTHASE"/>
    <property type="match status" value="1"/>
</dbReference>
<name>A0A841HZZ1_9DEIO</name>
<accession>A0A841HZZ1</accession>
<dbReference type="SUPFAM" id="SSF51604">
    <property type="entry name" value="Enolase C-terminal domain-like"/>
    <property type="match status" value="1"/>
</dbReference>
<dbReference type="Pfam" id="PF13378">
    <property type="entry name" value="MR_MLE_C"/>
    <property type="match status" value="1"/>
</dbReference>
<gene>
    <name evidence="5" type="ORF">HNR42_000859</name>
</gene>
<dbReference type="AlphaFoldDB" id="A0A841HZZ1"/>
<dbReference type="InterPro" id="IPR013342">
    <property type="entry name" value="Mandelate_racemase_C"/>
</dbReference>